<dbReference type="EMBL" id="GBRH01262787">
    <property type="protein sequence ID" value="JAD35108.1"/>
    <property type="molecule type" value="Transcribed_RNA"/>
</dbReference>
<proteinExistence type="predicted"/>
<accession>A0A0A8ZBU5</accession>
<reference evidence="1" key="2">
    <citation type="journal article" date="2015" name="Data Brief">
        <title>Shoot transcriptome of the giant reed, Arundo donax.</title>
        <authorList>
            <person name="Barrero R.A."/>
            <person name="Guerrero F.D."/>
            <person name="Moolhuijzen P."/>
            <person name="Goolsby J.A."/>
            <person name="Tidwell J."/>
            <person name="Bellgard S.E."/>
            <person name="Bellgard M.I."/>
        </authorList>
    </citation>
    <scope>NUCLEOTIDE SEQUENCE</scope>
    <source>
        <tissue evidence="1">Shoot tissue taken approximately 20 cm above the soil surface</tissue>
    </source>
</reference>
<evidence type="ECO:0000313" key="1">
    <source>
        <dbReference type="EMBL" id="JAD35108.1"/>
    </source>
</evidence>
<name>A0A0A8ZBU5_ARUDO</name>
<organism evidence="1">
    <name type="scientific">Arundo donax</name>
    <name type="common">Giant reed</name>
    <name type="synonym">Donax arundinaceus</name>
    <dbReference type="NCBI Taxonomy" id="35708"/>
    <lineage>
        <taxon>Eukaryota</taxon>
        <taxon>Viridiplantae</taxon>
        <taxon>Streptophyta</taxon>
        <taxon>Embryophyta</taxon>
        <taxon>Tracheophyta</taxon>
        <taxon>Spermatophyta</taxon>
        <taxon>Magnoliopsida</taxon>
        <taxon>Liliopsida</taxon>
        <taxon>Poales</taxon>
        <taxon>Poaceae</taxon>
        <taxon>PACMAD clade</taxon>
        <taxon>Arundinoideae</taxon>
        <taxon>Arundineae</taxon>
        <taxon>Arundo</taxon>
    </lineage>
</organism>
<sequence>MLSKQNAKLLPKKLFNVYNSPSSSKQKIGQGKITFNLKFTNI</sequence>
<reference evidence="1" key="1">
    <citation type="submission" date="2014-09" db="EMBL/GenBank/DDBJ databases">
        <authorList>
            <person name="Magalhaes I.L.F."/>
            <person name="Oliveira U."/>
            <person name="Santos F.R."/>
            <person name="Vidigal T.H.D.A."/>
            <person name="Brescovit A.D."/>
            <person name="Santos A.J."/>
        </authorList>
    </citation>
    <scope>NUCLEOTIDE SEQUENCE</scope>
    <source>
        <tissue evidence="1">Shoot tissue taken approximately 20 cm above the soil surface</tissue>
    </source>
</reference>
<protein>
    <submittedName>
        <fullName evidence="1">Uncharacterized protein</fullName>
    </submittedName>
</protein>
<dbReference type="AlphaFoldDB" id="A0A0A8ZBU5"/>